<reference evidence="3" key="1">
    <citation type="submission" date="2013-09" db="EMBL/GenBank/DDBJ databases">
        <title>Corchorus olitorius genome sequencing.</title>
        <authorList>
            <person name="Alam M."/>
            <person name="Haque M.S."/>
            <person name="Islam M.S."/>
            <person name="Emdad E.M."/>
            <person name="Islam M.M."/>
            <person name="Ahmed B."/>
            <person name="Halim A."/>
            <person name="Hossen Q.M.M."/>
            <person name="Hossain M.Z."/>
            <person name="Ahmed R."/>
            <person name="Khan M.M."/>
            <person name="Islam R."/>
            <person name="Rashid M.M."/>
            <person name="Khan S.A."/>
            <person name="Rahman M.S."/>
            <person name="Alam M."/>
            <person name="Yahiya A.S."/>
            <person name="Khan M.S."/>
            <person name="Azam M.S."/>
            <person name="Haque T."/>
            <person name="Lashkar M.Z.H."/>
            <person name="Akhand A.I."/>
            <person name="Morshed G."/>
            <person name="Roy S."/>
            <person name="Uddin K.S."/>
            <person name="Rabeya T."/>
            <person name="Hossain A.S."/>
            <person name="Chowdhury A."/>
            <person name="Snigdha A.R."/>
            <person name="Mortoza M.S."/>
            <person name="Matin S.A."/>
            <person name="Hoque S.M.E."/>
            <person name="Islam M.K."/>
            <person name="Roy D.K."/>
            <person name="Haider R."/>
            <person name="Moosa M.M."/>
            <person name="Elias S.M."/>
            <person name="Hasan A.M."/>
            <person name="Jahan S."/>
            <person name="Shafiuddin M."/>
            <person name="Mahmood N."/>
            <person name="Shommy N.S."/>
        </authorList>
    </citation>
    <scope>NUCLEOTIDE SEQUENCE [LARGE SCALE GENOMIC DNA]</scope>
    <source>
        <strain evidence="3">cv. O-4</strain>
    </source>
</reference>
<dbReference type="Proteomes" id="UP000187203">
    <property type="component" value="Unassembled WGS sequence"/>
</dbReference>
<gene>
    <name evidence="2" type="ORF">COLO4_20612</name>
</gene>
<evidence type="ECO:0000256" key="1">
    <source>
        <dbReference type="SAM" id="MobiDB-lite"/>
    </source>
</evidence>
<evidence type="ECO:0000313" key="3">
    <source>
        <dbReference type="Proteomes" id="UP000187203"/>
    </source>
</evidence>
<dbReference type="EMBL" id="AWUE01017273">
    <property type="protein sequence ID" value="OMO87709.1"/>
    <property type="molecule type" value="Genomic_DNA"/>
</dbReference>
<feature type="region of interest" description="Disordered" evidence="1">
    <location>
        <begin position="77"/>
        <end position="96"/>
    </location>
</feature>
<dbReference type="AlphaFoldDB" id="A0A1R3IYP0"/>
<sequence>MGSSWKRRKKVATEIGSQLDEKEKVVERGGWEWRLSFDGRQLKRREGELYLEMREKPAQQRAQFPSRASTNFSCKTDKITRNATAKKDQEQTKNKG</sequence>
<protein>
    <submittedName>
        <fullName evidence="2">Uncharacterized protein</fullName>
    </submittedName>
</protein>
<comment type="caution">
    <text evidence="2">The sequence shown here is derived from an EMBL/GenBank/DDBJ whole genome shotgun (WGS) entry which is preliminary data.</text>
</comment>
<proteinExistence type="predicted"/>
<keyword evidence="3" id="KW-1185">Reference proteome</keyword>
<name>A0A1R3IYP0_9ROSI</name>
<organism evidence="2 3">
    <name type="scientific">Corchorus olitorius</name>
    <dbReference type="NCBI Taxonomy" id="93759"/>
    <lineage>
        <taxon>Eukaryota</taxon>
        <taxon>Viridiplantae</taxon>
        <taxon>Streptophyta</taxon>
        <taxon>Embryophyta</taxon>
        <taxon>Tracheophyta</taxon>
        <taxon>Spermatophyta</taxon>
        <taxon>Magnoliopsida</taxon>
        <taxon>eudicotyledons</taxon>
        <taxon>Gunneridae</taxon>
        <taxon>Pentapetalae</taxon>
        <taxon>rosids</taxon>
        <taxon>malvids</taxon>
        <taxon>Malvales</taxon>
        <taxon>Malvaceae</taxon>
        <taxon>Grewioideae</taxon>
        <taxon>Apeibeae</taxon>
        <taxon>Corchorus</taxon>
    </lineage>
</organism>
<accession>A0A1R3IYP0</accession>
<evidence type="ECO:0000313" key="2">
    <source>
        <dbReference type="EMBL" id="OMO87709.1"/>
    </source>
</evidence>